<dbReference type="EMBL" id="BKCJ011830063">
    <property type="protein sequence ID" value="GFD56490.1"/>
    <property type="molecule type" value="Genomic_DNA"/>
</dbReference>
<proteinExistence type="predicted"/>
<feature type="region of interest" description="Disordered" evidence="1">
    <location>
        <begin position="66"/>
        <end position="90"/>
    </location>
</feature>
<evidence type="ECO:0000256" key="1">
    <source>
        <dbReference type="SAM" id="MobiDB-lite"/>
    </source>
</evidence>
<dbReference type="AlphaFoldDB" id="A0A699XDM0"/>
<accession>A0A699XDM0</accession>
<name>A0A699XDM0_TANCI</name>
<evidence type="ECO:0000313" key="2">
    <source>
        <dbReference type="EMBL" id="GFD56490.1"/>
    </source>
</evidence>
<feature type="non-terminal residue" evidence="2">
    <location>
        <position position="90"/>
    </location>
</feature>
<protein>
    <submittedName>
        <fullName evidence="2">Uncharacterized protein</fullName>
    </submittedName>
</protein>
<gene>
    <name evidence="2" type="ORF">Tci_928459</name>
</gene>
<organism evidence="2">
    <name type="scientific">Tanacetum cinerariifolium</name>
    <name type="common">Dalmatian daisy</name>
    <name type="synonym">Chrysanthemum cinerariifolium</name>
    <dbReference type="NCBI Taxonomy" id="118510"/>
    <lineage>
        <taxon>Eukaryota</taxon>
        <taxon>Viridiplantae</taxon>
        <taxon>Streptophyta</taxon>
        <taxon>Embryophyta</taxon>
        <taxon>Tracheophyta</taxon>
        <taxon>Spermatophyta</taxon>
        <taxon>Magnoliopsida</taxon>
        <taxon>eudicotyledons</taxon>
        <taxon>Gunneridae</taxon>
        <taxon>Pentapetalae</taxon>
        <taxon>asterids</taxon>
        <taxon>campanulids</taxon>
        <taxon>Asterales</taxon>
        <taxon>Asteraceae</taxon>
        <taxon>Asteroideae</taxon>
        <taxon>Anthemideae</taxon>
        <taxon>Anthemidinae</taxon>
        <taxon>Tanacetum</taxon>
    </lineage>
</organism>
<feature type="non-terminal residue" evidence="2">
    <location>
        <position position="1"/>
    </location>
</feature>
<reference evidence="2" key="1">
    <citation type="journal article" date="2019" name="Sci. Rep.">
        <title>Draft genome of Tanacetum cinerariifolium, the natural source of mosquito coil.</title>
        <authorList>
            <person name="Yamashiro T."/>
            <person name="Shiraishi A."/>
            <person name="Satake H."/>
            <person name="Nakayama K."/>
        </authorList>
    </citation>
    <scope>NUCLEOTIDE SEQUENCE</scope>
</reference>
<sequence length="90" mass="9774">AVKEPFRVKKAAKRSLGPTQEKTQADLSRDLSMADGESQTPGGPDTQAMARQRLDDAVPLALELQQPSAISEAPTDADRRPDHRPVEVLN</sequence>
<feature type="region of interest" description="Disordered" evidence="1">
    <location>
        <begin position="1"/>
        <end position="49"/>
    </location>
</feature>
<feature type="compositionally biased region" description="Basic and acidic residues" evidence="1">
    <location>
        <begin position="76"/>
        <end position="90"/>
    </location>
</feature>
<comment type="caution">
    <text evidence="2">The sequence shown here is derived from an EMBL/GenBank/DDBJ whole genome shotgun (WGS) entry which is preliminary data.</text>
</comment>